<dbReference type="AlphaFoldDB" id="A0A1G7D162"/>
<dbReference type="InterPro" id="IPR000843">
    <property type="entry name" value="HTH_LacI"/>
</dbReference>
<organism evidence="7 8">
    <name type="scientific">Auraticoccus monumenti</name>
    <dbReference type="NCBI Taxonomy" id="675864"/>
    <lineage>
        <taxon>Bacteria</taxon>
        <taxon>Bacillati</taxon>
        <taxon>Actinomycetota</taxon>
        <taxon>Actinomycetes</taxon>
        <taxon>Propionibacteriales</taxon>
        <taxon>Propionibacteriaceae</taxon>
        <taxon>Auraticoccus</taxon>
    </lineage>
</organism>
<evidence type="ECO:0000256" key="4">
    <source>
        <dbReference type="ARBA" id="ARBA00023163"/>
    </source>
</evidence>
<keyword evidence="1" id="KW-0678">Repressor</keyword>
<evidence type="ECO:0000256" key="1">
    <source>
        <dbReference type="ARBA" id="ARBA00022491"/>
    </source>
</evidence>
<feature type="domain" description="HTH lacI-type" evidence="5">
    <location>
        <begin position="4"/>
        <end position="59"/>
    </location>
</feature>
<keyword evidence="4" id="KW-0804">Transcription</keyword>
<sequence length="338" mass="37018">MRRPSQRDIAQRAGVSQTAVSLVLNGKTDSISTTTQERIRRAMTELSYVPDPAARSLRGGRNDLIGVHTYEPVFPVGPDDYFHDFLVGIEQRAVELARDLVLFASTQRPDGRRSIYGGGTNRLRLADGTVVFGLERDDDELRRLTAERYPFVVLGRRDSLPEVASVGVDYAPAVTASLTRLVEAGHRRIGYLRGRQDQTPQRDRRDAARTAETGLGITLAWYEREDTTAETGPRYWVAEGLTAVVVEATEDAPYVERLAREAGVQIPTDLSAVCLDAVPAASEAAHWSQLSIPKRAVGARALTVLTEILDGRLPADHRELHPCDDGISPATVAAPRTA</sequence>
<dbReference type="SMART" id="SM00354">
    <property type="entry name" value="HTH_LACI"/>
    <property type="match status" value="1"/>
</dbReference>
<evidence type="ECO:0000259" key="6">
    <source>
        <dbReference type="PROSITE" id="PS50943"/>
    </source>
</evidence>
<dbReference type="Gene3D" id="3.40.50.2300">
    <property type="match status" value="2"/>
</dbReference>
<evidence type="ECO:0000313" key="7">
    <source>
        <dbReference type="EMBL" id="SDE45269.1"/>
    </source>
</evidence>
<dbReference type="GO" id="GO:0000976">
    <property type="term" value="F:transcription cis-regulatory region binding"/>
    <property type="evidence" value="ECO:0007669"/>
    <property type="project" value="TreeGrafter"/>
</dbReference>
<dbReference type="EMBL" id="LT629688">
    <property type="protein sequence ID" value="SDE45269.1"/>
    <property type="molecule type" value="Genomic_DNA"/>
</dbReference>
<dbReference type="PROSITE" id="PS50943">
    <property type="entry name" value="HTH_CROC1"/>
    <property type="match status" value="1"/>
</dbReference>
<evidence type="ECO:0000256" key="3">
    <source>
        <dbReference type="ARBA" id="ARBA00023125"/>
    </source>
</evidence>
<dbReference type="PANTHER" id="PTHR30146:SF148">
    <property type="entry name" value="HTH-TYPE TRANSCRIPTIONAL REPRESSOR PURR-RELATED"/>
    <property type="match status" value="1"/>
</dbReference>
<gene>
    <name evidence="7" type="ORF">SAMN04489747_3449</name>
</gene>
<dbReference type="CDD" id="cd01392">
    <property type="entry name" value="HTH_LacI"/>
    <property type="match status" value="1"/>
</dbReference>
<dbReference type="InterPro" id="IPR046335">
    <property type="entry name" value="LacI/GalR-like_sensor"/>
</dbReference>
<dbReference type="SUPFAM" id="SSF47413">
    <property type="entry name" value="lambda repressor-like DNA-binding domains"/>
    <property type="match status" value="1"/>
</dbReference>
<evidence type="ECO:0000256" key="2">
    <source>
        <dbReference type="ARBA" id="ARBA00023015"/>
    </source>
</evidence>
<evidence type="ECO:0000313" key="8">
    <source>
        <dbReference type="Proteomes" id="UP000198546"/>
    </source>
</evidence>
<dbReference type="GO" id="GO:0003700">
    <property type="term" value="F:DNA-binding transcription factor activity"/>
    <property type="evidence" value="ECO:0007669"/>
    <property type="project" value="TreeGrafter"/>
</dbReference>
<dbReference type="Pfam" id="PF13377">
    <property type="entry name" value="Peripla_BP_3"/>
    <property type="match status" value="1"/>
</dbReference>
<dbReference type="InterPro" id="IPR028082">
    <property type="entry name" value="Peripla_BP_I"/>
</dbReference>
<accession>A0A1G7D162</accession>
<reference evidence="7 8" key="1">
    <citation type="submission" date="2016-10" db="EMBL/GenBank/DDBJ databases">
        <authorList>
            <person name="de Groot N.N."/>
        </authorList>
    </citation>
    <scope>NUCLEOTIDE SEQUENCE [LARGE SCALE GENOMIC DNA]</scope>
    <source>
        <strain evidence="7 8">MON 2.2</strain>
    </source>
</reference>
<protein>
    <submittedName>
        <fullName evidence="7">DNA-binding transcriptional regulator, LacI/PurR family</fullName>
    </submittedName>
</protein>
<feature type="domain" description="HTH cro/C1-type" evidence="6">
    <location>
        <begin position="5"/>
        <end position="49"/>
    </location>
</feature>
<dbReference type="Proteomes" id="UP000198546">
    <property type="component" value="Chromosome i"/>
</dbReference>
<proteinExistence type="predicted"/>
<dbReference type="Gene3D" id="1.10.260.40">
    <property type="entry name" value="lambda repressor-like DNA-binding domains"/>
    <property type="match status" value="1"/>
</dbReference>
<dbReference type="OrthoDB" id="9790412at2"/>
<keyword evidence="2" id="KW-0805">Transcription regulation</keyword>
<dbReference type="STRING" id="675864.SAMN04489747_3449"/>
<keyword evidence="8" id="KW-1185">Reference proteome</keyword>
<dbReference type="SUPFAM" id="SSF53822">
    <property type="entry name" value="Periplasmic binding protein-like I"/>
    <property type="match status" value="1"/>
</dbReference>
<keyword evidence="3 7" id="KW-0238">DNA-binding</keyword>
<dbReference type="Pfam" id="PF00356">
    <property type="entry name" value="LacI"/>
    <property type="match status" value="1"/>
</dbReference>
<dbReference type="PROSITE" id="PS50932">
    <property type="entry name" value="HTH_LACI_2"/>
    <property type="match status" value="1"/>
</dbReference>
<evidence type="ECO:0000259" key="5">
    <source>
        <dbReference type="PROSITE" id="PS50932"/>
    </source>
</evidence>
<dbReference type="PANTHER" id="PTHR30146">
    <property type="entry name" value="LACI-RELATED TRANSCRIPTIONAL REPRESSOR"/>
    <property type="match status" value="1"/>
</dbReference>
<dbReference type="InterPro" id="IPR010982">
    <property type="entry name" value="Lambda_DNA-bd_dom_sf"/>
</dbReference>
<dbReference type="InterPro" id="IPR001387">
    <property type="entry name" value="Cro/C1-type_HTH"/>
</dbReference>
<dbReference type="RefSeq" id="WP_090595221.1">
    <property type="nucleotide sequence ID" value="NZ_LT629688.1"/>
</dbReference>
<name>A0A1G7D162_9ACTN</name>